<feature type="transmembrane region" description="Helical" evidence="7">
    <location>
        <begin position="194"/>
        <end position="219"/>
    </location>
</feature>
<dbReference type="EMBL" id="JBIYEW010000003">
    <property type="protein sequence ID" value="MFK4637723.1"/>
    <property type="molecule type" value="Genomic_DNA"/>
</dbReference>
<feature type="domain" description="ABC transmembrane type-1" evidence="8">
    <location>
        <begin position="87"/>
        <end position="271"/>
    </location>
</feature>
<keyword evidence="5 7" id="KW-1133">Transmembrane helix</keyword>
<organism evidence="9 10">
    <name type="scientific">Paenarthrobacter histidinolovorans</name>
    <dbReference type="NCBI Taxonomy" id="43664"/>
    <lineage>
        <taxon>Bacteria</taxon>
        <taxon>Bacillati</taxon>
        <taxon>Actinomycetota</taxon>
        <taxon>Actinomycetes</taxon>
        <taxon>Micrococcales</taxon>
        <taxon>Micrococcaceae</taxon>
        <taxon>Paenarthrobacter</taxon>
    </lineage>
</organism>
<dbReference type="PANTHER" id="PTHR30151">
    <property type="entry name" value="ALKANE SULFONATE ABC TRANSPORTER-RELATED, MEMBRANE SUBUNIT"/>
    <property type="match status" value="1"/>
</dbReference>
<feature type="transmembrane region" description="Helical" evidence="7">
    <location>
        <begin position="91"/>
        <end position="113"/>
    </location>
</feature>
<protein>
    <submittedName>
        <fullName evidence="9">NitT/TauT family transport system permease protein</fullName>
    </submittedName>
</protein>
<evidence type="ECO:0000313" key="9">
    <source>
        <dbReference type="EMBL" id="MFK4637723.1"/>
    </source>
</evidence>
<reference evidence="9 10" key="1">
    <citation type="submission" date="2024-10" db="EMBL/GenBank/DDBJ databases">
        <title>Novel secondary metabolite-producing bacteria for plant disease control.</title>
        <authorList>
            <person name="Chevrette M."/>
        </authorList>
    </citation>
    <scope>NUCLEOTIDE SEQUENCE [LARGE SCALE GENOMIC DNA]</scope>
    <source>
        <strain evidence="9 10">J30 TE3557</strain>
    </source>
</reference>
<evidence type="ECO:0000256" key="2">
    <source>
        <dbReference type="ARBA" id="ARBA00022448"/>
    </source>
</evidence>
<sequence length="278" mass="29939">MSENTMAPVAIDPDAWVRSQLRAASAQRLRHGLSVWVLRLVVIGGALFLWQSLVNARVLDPFVVSSPQAVGAFLLENLGTGKFWTDVQATVLATLIGFVLASIAGVVAAFVLAQSKHLHDVVDPILTFFNSMPRVAFAPLFVVWFGLGITSKIVLAFSLCFFIVLSGALVGLTQVDSDLNTITRQLGANRRQHFVKLVLPNALPSIAASLRLALIYGFLAVVVGEMIGSSSGLGQQIAYYSGVLRMDAVFGILLVLGVLVSAAVALMRAVENYFLRWQ</sequence>
<feature type="transmembrane region" description="Helical" evidence="7">
    <location>
        <begin position="33"/>
        <end position="53"/>
    </location>
</feature>
<keyword evidence="3" id="KW-1003">Cell membrane</keyword>
<dbReference type="Gene3D" id="1.10.3720.10">
    <property type="entry name" value="MetI-like"/>
    <property type="match status" value="1"/>
</dbReference>
<evidence type="ECO:0000313" key="10">
    <source>
        <dbReference type="Proteomes" id="UP001620520"/>
    </source>
</evidence>
<dbReference type="RefSeq" id="WP_189020370.1">
    <property type="nucleotide sequence ID" value="NZ_BMPM01000009.1"/>
</dbReference>
<comment type="caution">
    <text evidence="9">The sequence shown here is derived from an EMBL/GenBank/DDBJ whole genome shotgun (WGS) entry which is preliminary data.</text>
</comment>
<keyword evidence="4 7" id="KW-0812">Transmembrane</keyword>
<evidence type="ECO:0000259" key="8">
    <source>
        <dbReference type="PROSITE" id="PS50928"/>
    </source>
</evidence>
<comment type="similarity">
    <text evidence="7">Belongs to the binding-protein-dependent transport system permease family.</text>
</comment>
<evidence type="ECO:0000256" key="6">
    <source>
        <dbReference type="ARBA" id="ARBA00023136"/>
    </source>
</evidence>
<dbReference type="Pfam" id="PF00528">
    <property type="entry name" value="BPD_transp_1"/>
    <property type="match status" value="1"/>
</dbReference>
<dbReference type="SUPFAM" id="SSF161098">
    <property type="entry name" value="MetI-like"/>
    <property type="match status" value="1"/>
</dbReference>
<feature type="transmembrane region" description="Helical" evidence="7">
    <location>
        <begin position="125"/>
        <end position="147"/>
    </location>
</feature>
<evidence type="ECO:0000256" key="4">
    <source>
        <dbReference type="ARBA" id="ARBA00022692"/>
    </source>
</evidence>
<keyword evidence="2 7" id="KW-0813">Transport</keyword>
<comment type="subcellular location">
    <subcellularLocation>
        <location evidence="1 7">Cell membrane</location>
        <topology evidence="1 7">Multi-pass membrane protein</topology>
    </subcellularLocation>
</comment>
<dbReference type="CDD" id="cd06261">
    <property type="entry name" value="TM_PBP2"/>
    <property type="match status" value="1"/>
</dbReference>
<dbReference type="InterPro" id="IPR000515">
    <property type="entry name" value="MetI-like"/>
</dbReference>
<dbReference type="InterPro" id="IPR035906">
    <property type="entry name" value="MetI-like_sf"/>
</dbReference>
<keyword evidence="10" id="KW-1185">Reference proteome</keyword>
<feature type="transmembrane region" description="Helical" evidence="7">
    <location>
        <begin position="248"/>
        <end position="270"/>
    </location>
</feature>
<feature type="transmembrane region" description="Helical" evidence="7">
    <location>
        <begin position="153"/>
        <end position="173"/>
    </location>
</feature>
<evidence type="ECO:0000256" key="5">
    <source>
        <dbReference type="ARBA" id="ARBA00022989"/>
    </source>
</evidence>
<name>A0ABW8N161_9MICC</name>
<evidence type="ECO:0000256" key="3">
    <source>
        <dbReference type="ARBA" id="ARBA00022475"/>
    </source>
</evidence>
<dbReference type="Proteomes" id="UP001620520">
    <property type="component" value="Unassembled WGS sequence"/>
</dbReference>
<evidence type="ECO:0000256" key="7">
    <source>
        <dbReference type="RuleBase" id="RU363032"/>
    </source>
</evidence>
<dbReference type="PANTHER" id="PTHR30151:SF20">
    <property type="entry name" value="ABC TRANSPORTER PERMEASE PROTEIN HI_0355-RELATED"/>
    <property type="match status" value="1"/>
</dbReference>
<evidence type="ECO:0000256" key="1">
    <source>
        <dbReference type="ARBA" id="ARBA00004651"/>
    </source>
</evidence>
<dbReference type="PROSITE" id="PS50928">
    <property type="entry name" value="ABC_TM1"/>
    <property type="match status" value="1"/>
</dbReference>
<accession>A0ABW8N161</accession>
<proteinExistence type="inferred from homology"/>
<keyword evidence="6 7" id="KW-0472">Membrane</keyword>
<gene>
    <name evidence="9" type="ORF">ABIA52_000612</name>
</gene>